<evidence type="ECO:0000256" key="1">
    <source>
        <dbReference type="SAM" id="SignalP"/>
    </source>
</evidence>
<name>A0A9W8H2Z9_9FUNG</name>
<keyword evidence="1" id="KW-0732">Signal</keyword>
<reference evidence="2" key="1">
    <citation type="submission" date="2022-07" db="EMBL/GenBank/DDBJ databases">
        <title>Phylogenomic reconstructions and comparative analyses of Kickxellomycotina fungi.</title>
        <authorList>
            <person name="Reynolds N.K."/>
            <person name="Stajich J.E."/>
            <person name="Barry K."/>
            <person name="Grigoriev I.V."/>
            <person name="Crous P."/>
            <person name="Smith M.E."/>
        </authorList>
    </citation>
    <scope>NUCLEOTIDE SEQUENCE</scope>
    <source>
        <strain evidence="2">BCRC 34297</strain>
    </source>
</reference>
<comment type="caution">
    <text evidence="2">The sequence shown here is derived from an EMBL/GenBank/DDBJ whole genome shotgun (WGS) entry which is preliminary data.</text>
</comment>
<dbReference type="AlphaFoldDB" id="A0A9W8H2Z9"/>
<dbReference type="EMBL" id="JANBUH010000013">
    <property type="protein sequence ID" value="KAJ2756908.1"/>
    <property type="molecule type" value="Genomic_DNA"/>
</dbReference>
<dbReference type="Proteomes" id="UP001140011">
    <property type="component" value="Unassembled WGS sequence"/>
</dbReference>
<accession>A0A9W8H2Z9</accession>
<sequence length="116" mass="12534">MKLFSAITSILFLGATLVVALSDREKSALTAFAARDHPNDHSVDTLIVELSEYSANAEVTTAKTMFAQKKYGPAGQALSDHIATIRSDPLLQTGKPFAMSFAMLNDCVSELRSKVK</sequence>
<proteinExistence type="predicted"/>
<gene>
    <name evidence="2" type="ORF">GGI19_000496</name>
</gene>
<feature type="signal peptide" evidence="1">
    <location>
        <begin position="1"/>
        <end position="20"/>
    </location>
</feature>
<protein>
    <submittedName>
        <fullName evidence="2">Uncharacterized protein</fullName>
    </submittedName>
</protein>
<evidence type="ECO:0000313" key="2">
    <source>
        <dbReference type="EMBL" id="KAJ2756908.1"/>
    </source>
</evidence>
<dbReference type="OrthoDB" id="5528366at2759"/>
<organism evidence="2 3">
    <name type="scientific">Coemansia pectinata</name>
    <dbReference type="NCBI Taxonomy" id="1052879"/>
    <lineage>
        <taxon>Eukaryota</taxon>
        <taxon>Fungi</taxon>
        <taxon>Fungi incertae sedis</taxon>
        <taxon>Zoopagomycota</taxon>
        <taxon>Kickxellomycotina</taxon>
        <taxon>Kickxellomycetes</taxon>
        <taxon>Kickxellales</taxon>
        <taxon>Kickxellaceae</taxon>
        <taxon>Coemansia</taxon>
    </lineage>
</organism>
<keyword evidence="3" id="KW-1185">Reference proteome</keyword>
<feature type="chain" id="PRO_5040804988" evidence="1">
    <location>
        <begin position="21"/>
        <end position="116"/>
    </location>
</feature>
<evidence type="ECO:0000313" key="3">
    <source>
        <dbReference type="Proteomes" id="UP001140011"/>
    </source>
</evidence>